<comment type="caution">
    <text evidence="1">The sequence shown here is derived from an EMBL/GenBank/DDBJ whole genome shotgun (WGS) entry which is preliminary data.</text>
</comment>
<dbReference type="EMBL" id="AMZH03003703">
    <property type="protein sequence ID" value="RRT71455.1"/>
    <property type="molecule type" value="Genomic_DNA"/>
</dbReference>
<protein>
    <submittedName>
        <fullName evidence="1">Uncharacterized protein</fullName>
    </submittedName>
</protein>
<evidence type="ECO:0000313" key="1">
    <source>
        <dbReference type="EMBL" id="RRT71455.1"/>
    </source>
</evidence>
<name>A0A427A5D0_ENSVE</name>
<evidence type="ECO:0000313" key="2">
    <source>
        <dbReference type="Proteomes" id="UP000287651"/>
    </source>
</evidence>
<accession>A0A427A5D0</accession>
<dbReference type="Proteomes" id="UP000287651">
    <property type="component" value="Unassembled WGS sequence"/>
</dbReference>
<organism evidence="1 2">
    <name type="scientific">Ensete ventricosum</name>
    <name type="common">Abyssinian banana</name>
    <name type="synonym">Musa ensete</name>
    <dbReference type="NCBI Taxonomy" id="4639"/>
    <lineage>
        <taxon>Eukaryota</taxon>
        <taxon>Viridiplantae</taxon>
        <taxon>Streptophyta</taxon>
        <taxon>Embryophyta</taxon>
        <taxon>Tracheophyta</taxon>
        <taxon>Spermatophyta</taxon>
        <taxon>Magnoliopsida</taxon>
        <taxon>Liliopsida</taxon>
        <taxon>Zingiberales</taxon>
        <taxon>Musaceae</taxon>
        <taxon>Ensete</taxon>
    </lineage>
</organism>
<sequence length="392" mass="42478">KRKKRDREEEHRCHVALPFLLFYYSSCTPPRCHQSLSSPPLLLNRCCQPLFFTGSDINRSPTQPARTRALTLAAAGHFFFCTDAQQHRLCFLLSQCTRASADCCRRPPSTAYSPTPLCHLSSFPCISTTVAANCPTSSLQLQPSPATIIAPLQFPPLLPASPLLPALAPAILVIAASFSSTPSEICNCSPLLHSIVTTACHPRLWLLSSIHFSTHLPPTAPNRAAFISCFCSLSVAATNRCHPSLAAASFFFPLLQPSPPLSHLFLAPASPLLNPCHRCYPLLQPLPAGLLHRCPLPPSSSPTILVVARRSPSIGRHLPLFTSATASSYAFSPWPVASNRALLIFFPLPQSHLPQPCPIIATNRSHPSSDPAACRTLLLPLPLPHSSNDSWS</sequence>
<dbReference type="AlphaFoldDB" id="A0A427A5D0"/>
<proteinExistence type="predicted"/>
<reference evidence="1 2" key="1">
    <citation type="journal article" date="2014" name="Agronomy (Basel)">
        <title>A Draft Genome Sequence for Ensete ventricosum, the Drought-Tolerant Tree Against Hunger.</title>
        <authorList>
            <person name="Harrison J."/>
            <person name="Moore K.A."/>
            <person name="Paszkiewicz K."/>
            <person name="Jones T."/>
            <person name="Grant M."/>
            <person name="Ambacheew D."/>
            <person name="Muzemil S."/>
            <person name="Studholme D.J."/>
        </authorList>
    </citation>
    <scope>NUCLEOTIDE SEQUENCE [LARGE SCALE GENOMIC DNA]</scope>
</reference>
<feature type="non-terminal residue" evidence="1">
    <location>
        <position position="1"/>
    </location>
</feature>
<gene>
    <name evidence="1" type="ORF">B296_00014419</name>
</gene>